<dbReference type="PANTHER" id="PTHR33406:SF6">
    <property type="entry name" value="MEMBRANE PROTEIN YDGH-RELATED"/>
    <property type="match status" value="1"/>
</dbReference>
<feature type="transmembrane region" description="Helical" evidence="8">
    <location>
        <begin position="546"/>
        <end position="563"/>
    </location>
</feature>
<protein>
    <submittedName>
        <fullName evidence="10">MMPL family transporter</fullName>
    </submittedName>
</protein>
<feature type="transmembrane region" description="Helical" evidence="8">
    <location>
        <begin position="602"/>
        <end position="623"/>
    </location>
</feature>
<evidence type="ECO:0000256" key="1">
    <source>
        <dbReference type="ARBA" id="ARBA00004651"/>
    </source>
</evidence>
<comment type="similarity">
    <text evidence="2">Belongs to the resistance-nodulation-cell division (RND) (TC 2.A.6) family. MmpL subfamily.</text>
</comment>
<feature type="transmembrane region" description="Helical" evidence="8">
    <location>
        <begin position="297"/>
        <end position="322"/>
    </location>
</feature>
<organism evidence="10 11">
    <name type="scientific">Streptomyces buecherae</name>
    <dbReference type="NCBI Taxonomy" id="2763006"/>
    <lineage>
        <taxon>Bacteria</taxon>
        <taxon>Bacillati</taxon>
        <taxon>Actinomycetota</taxon>
        <taxon>Actinomycetes</taxon>
        <taxon>Kitasatosporales</taxon>
        <taxon>Streptomycetaceae</taxon>
        <taxon>Streptomyces</taxon>
    </lineage>
</organism>
<feature type="transmembrane region" description="Helical" evidence="8">
    <location>
        <begin position="258"/>
        <end position="276"/>
    </location>
</feature>
<dbReference type="PROSITE" id="PS50156">
    <property type="entry name" value="SSD"/>
    <property type="match status" value="2"/>
</dbReference>
<dbReference type="GO" id="GO:0005886">
    <property type="term" value="C:plasma membrane"/>
    <property type="evidence" value="ECO:0007669"/>
    <property type="project" value="UniProtKB-SubCell"/>
</dbReference>
<feature type="compositionally biased region" description="Low complexity" evidence="7">
    <location>
        <begin position="736"/>
        <end position="755"/>
    </location>
</feature>
<dbReference type="Proteomes" id="UP000509303">
    <property type="component" value="Chromosome"/>
</dbReference>
<keyword evidence="3" id="KW-1003">Cell membrane</keyword>
<feature type="transmembrane region" description="Helical" evidence="8">
    <location>
        <begin position="679"/>
        <end position="704"/>
    </location>
</feature>
<evidence type="ECO:0000256" key="3">
    <source>
        <dbReference type="ARBA" id="ARBA00022475"/>
    </source>
</evidence>
<dbReference type="AlphaFoldDB" id="A0A7H8N3S2"/>
<feature type="transmembrane region" description="Helical" evidence="8">
    <location>
        <begin position="199"/>
        <end position="216"/>
    </location>
</feature>
<dbReference type="Pfam" id="PF03176">
    <property type="entry name" value="MMPL"/>
    <property type="match status" value="2"/>
</dbReference>
<feature type="transmembrane region" description="Helical" evidence="8">
    <location>
        <begin position="570"/>
        <end position="590"/>
    </location>
</feature>
<evidence type="ECO:0000256" key="4">
    <source>
        <dbReference type="ARBA" id="ARBA00022692"/>
    </source>
</evidence>
<dbReference type="RefSeq" id="WP_176160812.1">
    <property type="nucleotide sequence ID" value="NZ_CP054929.1"/>
</dbReference>
<feature type="domain" description="SSD" evidence="9">
    <location>
        <begin position="227"/>
        <end position="355"/>
    </location>
</feature>
<feature type="region of interest" description="Disordered" evidence="7">
    <location>
        <begin position="717"/>
        <end position="789"/>
    </location>
</feature>
<dbReference type="EMBL" id="CP054929">
    <property type="protein sequence ID" value="QKW49080.1"/>
    <property type="molecule type" value="Genomic_DNA"/>
</dbReference>
<evidence type="ECO:0000256" key="5">
    <source>
        <dbReference type="ARBA" id="ARBA00022989"/>
    </source>
</evidence>
<accession>A0A7H8N3S2</accession>
<reference evidence="10 11" key="1">
    <citation type="submission" date="2020-06" db="EMBL/GenBank/DDBJ databases">
        <title>Genome mining for natural products.</title>
        <authorList>
            <person name="Zhang B."/>
            <person name="Shi J."/>
            <person name="Ge H."/>
        </authorList>
    </citation>
    <scope>NUCLEOTIDE SEQUENCE [LARGE SCALE GENOMIC DNA]</scope>
    <source>
        <strain evidence="10 11">NA00687</strain>
    </source>
</reference>
<dbReference type="InterPro" id="IPR050545">
    <property type="entry name" value="Mycobact_MmpL"/>
</dbReference>
<evidence type="ECO:0000313" key="10">
    <source>
        <dbReference type="EMBL" id="QKW49080.1"/>
    </source>
</evidence>
<dbReference type="InterPro" id="IPR004869">
    <property type="entry name" value="MMPL_dom"/>
</dbReference>
<gene>
    <name evidence="10" type="ORF">HUT08_05450</name>
</gene>
<evidence type="ECO:0000256" key="2">
    <source>
        <dbReference type="ARBA" id="ARBA00010157"/>
    </source>
</evidence>
<keyword evidence="4 8" id="KW-0812">Transmembrane</keyword>
<feature type="transmembrane region" description="Helical" evidence="8">
    <location>
        <begin position="388"/>
        <end position="408"/>
    </location>
</feature>
<evidence type="ECO:0000256" key="7">
    <source>
        <dbReference type="SAM" id="MobiDB-lite"/>
    </source>
</evidence>
<sequence length="789" mass="83055">MIRALTGFSTRNPWKVIALWAVVGIFLTLLSQALIYRVTQSQSGDFLPAKYDSAAALKVAEERFDVKPDANAVTVLVARTDGKPLTGADERRISAVAKQLGGKRVEMPEPKDDAPTFLAEDYSQTPRVSPAMVAPDRGFQLLTAQLTGNSTDPGMQDLYRAFRDDAKEEFAEAGMRTGFTGGLADLVDTGEKQETTEKIVGAVMMGLIVLINVLVFRSVLAAFVPLLAVVIVGGAAAGAVVGAAMLTGIKLDTSTPSMISVVLIGIGIDYFLFLLFRFREQLRAHPDLPARAVAGDVSARVGTAITSAALTIVAAFATLAVASFGQFRVLGPSIAVAVLVMLLASLTLMPALLAVTGRKMFWPSRALKREPRAGLAARVGDLVARRPLALVLASVALLGALTAGLAGIRMDFDTSGGNQDTPAAATAKEVSRALPAGVSDPTTVYVAAPEGQRLTTERIAALPRALAKVEGVGQVGRTELNPERDAARFDLYLTVETQSQAARDLVSGPVRDAVAQHAPAGLKAHVGGTAAIFADVSTAVDKDLKIVFPVAAVLISLILLMLLRSLLAPAMLMLAVGLGFAATLGASTLFFQHMLDKPGVNFVLPLVLFLFVVALGTDYNILISDRIREEMDRPGPARAAVARAVRHTAPAIATAGVVLAASFGSLAVNAMPSTQQIGFATALGIMLSAFVLSIVLVPALAALLGRSTWWPIRPGRGERGAQHAAPHAGESYAETSYAGQPYPGQPYPGQSYAGQSYAEQPYPGQPRASEPYPGQPRAHPPYYDDLNAR</sequence>
<evidence type="ECO:0000259" key="9">
    <source>
        <dbReference type="PROSITE" id="PS50156"/>
    </source>
</evidence>
<feature type="transmembrane region" description="Helical" evidence="8">
    <location>
        <begin position="334"/>
        <end position="355"/>
    </location>
</feature>
<evidence type="ECO:0000256" key="8">
    <source>
        <dbReference type="SAM" id="Phobius"/>
    </source>
</evidence>
<evidence type="ECO:0000256" key="6">
    <source>
        <dbReference type="ARBA" id="ARBA00023136"/>
    </source>
</evidence>
<dbReference type="PANTHER" id="PTHR33406">
    <property type="entry name" value="MEMBRANE PROTEIN MJ1562-RELATED"/>
    <property type="match status" value="1"/>
</dbReference>
<feature type="domain" description="SSD" evidence="9">
    <location>
        <begin position="559"/>
        <end position="702"/>
    </location>
</feature>
<dbReference type="SUPFAM" id="SSF82866">
    <property type="entry name" value="Multidrug efflux transporter AcrB transmembrane domain"/>
    <property type="match status" value="2"/>
</dbReference>
<keyword evidence="11" id="KW-1185">Reference proteome</keyword>
<dbReference type="InterPro" id="IPR000731">
    <property type="entry name" value="SSD"/>
</dbReference>
<name>A0A7H8N3S2_9ACTN</name>
<dbReference type="Gene3D" id="1.20.1640.10">
    <property type="entry name" value="Multidrug efflux transporter AcrB transmembrane domain"/>
    <property type="match status" value="2"/>
</dbReference>
<evidence type="ECO:0000313" key="11">
    <source>
        <dbReference type="Proteomes" id="UP000509303"/>
    </source>
</evidence>
<keyword evidence="6 8" id="KW-0472">Membrane</keyword>
<feature type="transmembrane region" description="Helical" evidence="8">
    <location>
        <begin position="223"/>
        <end position="246"/>
    </location>
</feature>
<feature type="transmembrane region" description="Helical" evidence="8">
    <location>
        <begin position="644"/>
        <end position="667"/>
    </location>
</feature>
<proteinExistence type="inferred from homology"/>
<comment type="subcellular location">
    <subcellularLocation>
        <location evidence="1">Cell membrane</location>
        <topology evidence="1">Multi-pass membrane protein</topology>
    </subcellularLocation>
</comment>
<keyword evidence="5 8" id="KW-1133">Transmembrane helix</keyword>